<name>A0A1J6KCA5_NICAT</name>
<dbReference type="Proteomes" id="UP000187609">
    <property type="component" value="Unassembled WGS sequence"/>
</dbReference>
<dbReference type="Gramene" id="OIT27046">
    <property type="protein sequence ID" value="OIT27046"/>
    <property type="gene ID" value="A4A49_34677"/>
</dbReference>
<protein>
    <submittedName>
        <fullName evidence="1">Uncharacterized protein</fullName>
    </submittedName>
</protein>
<reference evidence="1" key="1">
    <citation type="submission" date="2016-11" db="EMBL/GenBank/DDBJ databases">
        <title>The genome of Nicotiana attenuata.</title>
        <authorList>
            <person name="Xu S."/>
            <person name="Brockmoeller T."/>
            <person name="Gaquerel E."/>
            <person name="Navarro A."/>
            <person name="Kuhl H."/>
            <person name="Gase K."/>
            <person name="Ling Z."/>
            <person name="Zhou W."/>
            <person name="Kreitzer C."/>
            <person name="Stanke M."/>
            <person name="Tang H."/>
            <person name="Lyons E."/>
            <person name="Pandey P."/>
            <person name="Pandey S.P."/>
            <person name="Timmermann B."/>
            <person name="Baldwin I.T."/>
        </authorList>
    </citation>
    <scope>NUCLEOTIDE SEQUENCE [LARGE SCALE GENOMIC DNA]</scope>
    <source>
        <strain evidence="1">UT</strain>
    </source>
</reference>
<accession>A0A1J6KCA5</accession>
<gene>
    <name evidence="1" type="ORF">A4A49_34677</name>
</gene>
<evidence type="ECO:0000313" key="2">
    <source>
        <dbReference type="Proteomes" id="UP000187609"/>
    </source>
</evidence>
<dbReference type="AlphaFoldDB" id="A0A1J6KCA5"/>
<keyword evidence="2" id="KW-1185">Reference proteome</keyword>
<organism evidence="1 2">
    <name type="scientific">Nicotiana attenuata</name>
    <name type="common">Coyote tobacco</name>
    <dbReference type="NCBI Taxonomy" id="49451"/>
    <lineage>
        <taxon>Eukaryota</taxon>
        <taxon>Viridiplantae</taxon>
        <taxon>Streptophyta</taxon>
        <taxon>Embryophyta</taxon>
        <taxon>Tracheophyta</taxon>
        <taxon>Spermatophyta</taxon>
        <taxon>Magnoliopsida</taxon>
        <taxon>eudicotyledons</taxon>
        <taxon>Gunneridae</taxon>
        <taxon>Pentapetalae</taxon>
        <taxon>asterids</taxon>
        <taxon>lamiids</taxon>
        <taxon>Solanales</taxon>
        <taxon>Solanaceae</taxon>
        <taxon>Nicotianoideae</taxon>
        <taxon>Nicotianeae</taxon>
        <taxon>Nicotiana</taxon>
    </lineage>
</organism>
<comment type="caution">
    <text evidence="1">The sequence shown here is derived from an EMBL/GenBank/DDBJ whole genome shotgun (WGS) entry which is preliminary data.</text>
</comment>
<proteinExistence type="predicted"/>
<sequence length="103" mass="11991">MYKKNFEEQQKMDLSRCFTRQKLNGNLDQNQRTEHELNLDDSTLKLLFCVQKGTVCATNFNGVYGWILLEFRGDSWLNLGLVLRHFGVGFGGGTWRKRAEVRC</sequence>
<evidence type="ECO:0000313" key="1">
    <source>
        <dbReference type="EMBL" id="OIT27046.1"/>
    </source>
</evidence>
<dbReference type="EMBL" id="MJEQ01002553">
    <property type="protein sequence ID" value="OIT27046.1"/>
    <property type="molecule type" value="Genomic_DNA"/>
</dbReference>